<dbReference type="EMBL" id="WSQA01000013">
    <property type="protein sequence ID" value="MVZ63520.1"/>
    <property type="molecule type" value="Genomic_DNA"/>
</dbReference>
<accession>A0A6N8L1B5</accession>
<dbReference type="AlphaFoldDB" id="A0A6N8L1B5"/>
<name>A0A6N8L1B5_9SPHI</name>
<dbReference type="SUPFAM" id="SSF49464">
    <property type="entry name" value="Carboxypeptidase regulatory domain-like"/>
    <property type="match status" value="1"/>
</dbReference>
<sequence>MKLTIKNTGILLLIGFALSCCSKEHENGTEPITEKGYVSGKVVDGIGNPIAGVKILADNVAYYDSQIQGTTAENGVYKIKLMEGAWKVYANFKTTYNGKTYSIQAYPDNSSILGEDGGIRNFTWKLQGVDPDNDMYYYGGRITIHMANNFYENQENIELTFSPSGPLIDGSAGKIINVTAGDQYWTEYGYINDFPVGRYNVTASLKKEGSKTPLKVQNWHSKGPFVSTLQLDFQPDISDFRPTISAAIVLGY</sequence>
<proteinExistence type="predicted"/>
<gene>
    <name evidence="1" type="ORF">GQF63_15940</name>
</gene>
<protein>
    <recommendedName>
        <fullName evidence="3">Carboxypeptidase regulatory-like domain-containing protein</fullName>
    </recommendedName>
</protein>
<reference evidence="1 2" key="1">
    <citation type="submission" date="2019-12" db="EMBL/GenBank/DDBJ databases">
        <authorList>
            <person name="Dong K."/>
        </authorList>
    </citation>
    <scope>NUCLEOTIDE SEQUENCE [LARGE SCALE GENOMIC DNA]</scope>
    <source>
        <strain evidence="1 2">JCM 31225</strain>
    </source>
</reference>
<dbReference type="RefSeq" id="WP_160370229.1">
    <property type="nucleotide sequence ID" value="NZ_WSQA01000013.1"/>
</dbReference>
<comment type="caution">
    <text evidence="1">The sequence shown here is derived from an EMBL/GenBank/DDBJ whole genome shotgun (WGS) entry which is preliminary data.</text>
</comment>
<dbReference type="InterPro" id="IPR008969">
    <property type="entry name" value="CarboxyPept-like_regulatory"/>
</dbReference>
<keyword evidence="2" id="KW-1185">Reference proteome</keyword>
<dbReference type="PROSITE" id="PS51257">
    <property type="entry name" value="PROKAR_LIPOPROTEIN"/>
    <property type="match status" value="1"/>
</dbReference>
<dbReference type="Gene3D" id="2.60.40.1120">
    <property type="entry name" value="Carboxypeptidase-like, regulatory domain"/>
    <property type="match status" value="1"/>
</dbReference>
<dbReference type="Proteomes" id="UP000435036">
    <property type="component" value="Unassembled WGS sequence"/>
</dbReference>
<evidence type="ECO:0008006" key="3">
    <source>
        <dbReference type="Google" id="ProtNLM"/>
    </source>
</evidence>
<evidence type="ECO:0000313" key="1">
    <source>
        <dbReference type="EMBL" id="MVZ63520.1"/>
    </source>
</evidence>
<evidence type="ECO:0000313" key="2">
    <source>
        <dbReference type="Proteomes" id="UP000435036"/>
    </source>
</evidence>
<organism evidence="1 2">
    <name type="scientific">Sphingobacterium humi</name>
    <dbReference type="NCBI Taxonomy" id="1796905"/>
    <lineage>
        <taxon>Bacteria</taxon>
        <taxon>Pseudomonadati</taxon>
        <taxon>Bacteroidota</taxon>
        <taxon>Sphingobacteriia</taxon>
        <taxon>Sphingobacteriales</taxon>
        <taxon>Sphingobacteriaceae</taxon>
        <taxon>Sphingobacterium</taxon>
    </lineage>
</organism>
<dbReference type="OrthoDB" id="939978at2"/>